<dbReference type="InterPro" id="IPR002125">
    <property type="entry name" value="CMP_dCMP_dom"/>
</dbReference>
<dbReference type="GO" id="GO:0004126">
    <property type="term" value="F:cytidine deaminase activity"/>
    <property type="evidence" value="ECO:0007669"/>
    <property type="project" value="UniProtKB-UniRule"/>
</dbReference>
<gene>
    <name evidence="18" type="ORF">ENT72_06355</name>
    <name evidence="17" type="ORF">ENU12_07900</name>
</gene>
<evidence type="ECO:0000256" key="14">
    <source>
        <dbReference type="PIRSR" id="PIRSR606262-3"/>
    </source>
</evidence>
<dbReference type="Pfam" id="PF00383">
    <property type="entry name" value="dCMP_cyt_deam_1"/>
    <property type="match status" value="1"/>
</dbReference>
<dbReference type="GO" id="GO:0042802">
    <property type="term" value="F:identical protein binding"/>
    <property type="evidence" value="ECO:0007669"/>
    <property type="project" value="UniProtKB-ARBA"/>
</dbReference>
<evidence type="ECO:0000256" key="6">
    <source>
        <dbReference type="ARBA" id="ARBA00022723"/>
    </source>
</evidence>
<keyword evidence="8 14" id="KW-0862">Zinc</keyword>
<dbReference type="PROSITE" id="PS00903">
    <property type="entry name" value="CYT_DCMP_DEAMINASES_1"/>
    <property type="match status" value="1"/>
</dbReference>
<reference evidence="18" key="1">
    <citation type="journal article" date="2020" name="mSystems">
        <title>Genome- and Community-Level Interaction Insights into Carbon Utilization and Element Cycling Functions of Hydrothermarchaeota in Hydrothermal Sediment.</title>
        <authorList>
            <person name="Zhou Z."/>
            <person name="Liu Y."/>
            <person name="Xu W."/>
            <person name="Pan J."/>
            <person name="Luo Z.H."/>
            <person name="Li M."/>
        </authorList>
    </citation>
    <scope>NUCLEOTIDE SEQUENCE [LARGE SCALE GENOMIC DNA]</scope>
    <source>
        <strain evidence="18">SpSt-604</strain>
        <strain evidence="17">SpSt-640</strain>
    </source>
</reference>
<sequence>MRTRRTRTMRTEELIQKAKEAMENAYAPYSQFHVGAALLTKSGKVYIGANVENASYGLTNCAERTAIFSAVANGEREFDTLVVIADTEKPVAPCGACRQVMAEFGDFKVILTNLKGEILETTVGELLPYAFDKEDLKDKDEHK</sequence>
<proteinExistence type="inferred from homology"/>
<dbReference type="AlphaFoldDB" id="A0A7C4RYP0"/>
<evidence type="ECO:0000256" key="9">
    <source>
        <dbReference type="ARBA" id="ARBA00032005"/>
    </source>
</evidence>
<feature type="binding site" evidence="14">
    <location>
        <position position="97"/>
    </location>
    <ligand>
        <name>Zn(2+)</name>
        <dbReference type="ChEBI" id="CHEBI:29105"/>
        <note>catalytic</note>
    </ligand>
</feature>
<evidence type="ECO:0000256" key="5">
    <source>
        <dbReference type="ARBA" id="ARBA00018266"/>
    </source>
</evidence>
<comment type="caution">
    <text evidence="18">The sequence shown here is derived from an EMBL/GenBank/DDBJ whole genome shotgun (WGS) entry which is preliminary data.</text>
</comment>
<dbReference type="EMBL" id="DSZT01000201">
    <property type="protein sequence ID" value="HGU42516.1"/>
    <property type="molecule type" value="Genomic_DNA"/>
</dbReference>
<name>A0A7C4RYP0_FERPE</name>
<dbReference type="EC" id="3.5.4.5" evidence="4 15"/>
<keyword evidence="6 14" id="KW-0479">Metal-binding</keyword>
<dbReference type="PROSITE" id="PS51747">
    <property type="entry name" value="CYT_DCMP_DEAMINASES_2"/>
    <property type="match status" value="1"/>
</dbReference>
<evidence type="ECO:0000313" key="18">
    <source>
        <dbReference type="EMBL" id="HGU42516.1"/>
    </source>
</evidence>
<keyword evidence="7 15" id="KW-0378">Hydrolase</keyword>
<dbReference type="OrthoDB" id="9795347at2"/>
<protein>
    <recommendedName>
        <fullName evidence="5 15">Cytidine deaminase</fullName>
        <ecNumber evidence="4 15">3.5.4.5</ecNumber>
    </recommendedName>
    <alternativeName>
        <fullName evidence="9 15">Cytidine aminohydrolase</fullName>
    </alternativeName>
</protein>
<organism evidence="18">
    <name type="scientific">Fervidobacterium pennivorans</name>
    <dbReference type="NCBI Taxonomy" id="93466"/>
    <lineage>
        <taxon>Bacteria</taxon>
        <taxon>Thermotogati</taxon>
        <taxon>Thermotogota</taxon>
        <taxon>Thermotogae</taxon>
        <taxon>Thermotogales</taxon>
        <taxon>Fervidobacteriaceae</taxon>
        <taxon>Fervidobacterium</taxon>
    </lineage>
</organism>
<feature type="binding site" evidence="14">
    <location>
        <position position="94"/>
    </location>
    <ligand>
        <name>Zn(2+)</name>
        <dbReference type="ChEBI" id="CHEBI:29105"/>
        <note>catalytic</note>
    </ligand>
</feature>
<evidence type="ECO:0000256" key="4">
    <source>
        <dbReference type="ARBA" id="ARBA00012783"/>
    </source>
</evidence>
<dbReference type="GO" id="GO:0008270">
    <property type="term" value="F:zinc ion binding"/>
    <property type="evidence" value="ECO:0007669"/>
    <property type="project" value="UniProtKB-UniRule"/>
</dbReference>
<comment type="function">
    <text evidence="2 15">This enzyme scavenges exogenous and endogenous cytidine and 2'-deoxycytidine for UMP synthesis.</text>
</comment>
<evidence type="ECO:0000256" key="11">
    <source>
        <dbReference type="ARBA" id="ARBA00049558"/>
    </source>
</evidence>
<comment type="similarity">
    <text evidence="3 15">Belongs to the cytidine and deoxycytidylate deaminase family.</text>
</comment>
<evidence type="ECO:0000256" key="3">
    <source>
        <dbReference type="ARBA" id="ARBA00006576"/>
    </source>
</evidence>
<evidence type="ECO:0000256" key="7">
    <source>
        <dbReference type="ARBA" id="ARBA00022801"/>
    </source>
</evidence>
<dbReference type="GO" id="GO:0072527">
    <property type="term" value="P:pyrimidine-containing compound metabolic process"/>
    <property type="evidence" value="ECO:0007669"/>
    <property type="project" value="UniProtKB-ARBA"/>
</dbReference>
<evidence type="ECO:0000256" key="2">
    <source>
        <dbReference type="ARBA" id="ARBA00003949"/>
    </source>
</evidence>
<feature type="domain" description="CMP/dCMP-type deaminase" evidence="16">
    <location>
        <begin position="9"/>
        <end position="134"/>
    </location>
</feature>
<comment type="cofactor">
    <cofactor evidence="1 14 15">
        <name>Zn(2+)</name>
        <dbReference type="ChEBI" id="CHEBI:29105"/>
    </cofactor>
</comment>
<dbReference type="GO" id="GO:0005829">
    <property type="term" value="C:cytosol"/>
    <property type="evidence" value="ECO:0007669"/>
    <property type="project" value="TreeGrafter"/>
</dbReference>
<evidence type="ECO:0000256" key="13">
    <source>
        <dbReference type="PIRSR" id="PIRSR606262-2"/>
    </source>
</evidence>
<dbReference type="Gene3D" id="3.40.140.10">
    <property type="entry name" value="Cytidine Deaminase, domain 2"/>
    <property type="match status" value="1"/>
</dbReference>
<dbReference type="InterPro" id="IPR050202">
    <property type="entry name" value="Cyt/Deoxycyt_deaminase"/>
</dbReference>
<comment type="catalytic activity">
    <reaction evidence="10 15">
        <text>2'-deoxycytidine + H2O + H(+) = 2'-deoxyuridine + NH4(+)</text>
        <dbReference type="Rhea" id="RHEA:13433"/>
        <dbReference type="ChEBI" id="CHEBI:15377"/>
        <dbReference type="ChEBI" id="CHEBI:15378"/>
        <dbReference type="ChEBI" id="CHEBI:15698"/>
        <dbReference type="ChEBI" id="CHEBI:16450"/>
        <dbReference type="ChEBI" id="CHEBI:28938"/>
        <dbReference type="EC" id="3.5.4.5"/>
    </reaction>
</comment>
<evidence type="ECO:0000256" key="15">
    <source>
        <dbReference type="RuleBase" id="RU364006"/>
    </source>
</evidence>
<evidence type="ECO:0000256" key="12">
    <source>
        <dbReference type="PIRSR" id="PIRSR606262-1"/>
    </source>
</evidence>
<dbReference type="NCBIfam" id="TIGR01354">
    <property type="entry name" value="cyt_deam_tetra"/>
    <property type="match status" value="1"/>
</dbReference>
<dbReference type="InterPro" id="IPR016192">
    <property type="entry name" value="APOBEC/CMP_deaminase_Zn-bd"/>
</dbReference>
<accession>A0A7C4RYP0</accession>
<evidence type="ECO:0000313" key="17">
    <source>
        <dbReference type="EMBL" id="HGQ77802.1"/>
    </source>
</evidence>
<evidence type="ECO:0000256" key="8">
    <source>
        <dbReference type="ARBA" id="ARBA00022833"/>
    </source>
</evidence>
<evidence type="ECO:0000256" key="1">
    <source>
        <dbReference type="ARBA" id="ARBA00001947"/>
    </source>
</evidence>
<dbReference type="InterPro" id="IPR006262">
    <property type="entry name" value="Cyt_deam_tetra"/>
</dbReference>
<feature type="active site" description="Proton donor" evidence="12">
    <location>
        <position position="63"/>
    </location>
</feature>
<evidence type="ECO:0000256" key="10">
    <source>
        <dbReference type="ARBA" id="ARBA00049252"/>
    </source>
</evidence>
<dbReference type="PANTHER" id="PTHR11644">
    <property type="entry name" value="CYTIDINE DEAMINASE"/>
    <property type="match status" value="1"/>
</dbReference>
<comment type="catalytic activity">
    <reaction evidence="11 15">
        <text>cytidine + H2O + H(+) = uridine + NH4(+)</text>
        <dbReference type="Rhea" id="RHEA:16069"/>
        <dbReference type="ChEBI" id="CHEBI:15377"/>
        <dbReference type="ChEBI" id="CHEBI:15378"/>
        <dbReference type="ChEBI" id="CHEBI:16704"/>
        <dbReference type="ChEBI" id="CHEBI:17562"/>
        <dbReference type="ChEBI" id="CHEBI:28938"/>
        <dbReference type="EC" id="3.5.4.5"/>
    </reaction>
</comment>
<dbReference type="PANTHER" id="PTHR11644:SF2">
    <property type="entry name" value="CYTIDINE DEAMINASE"/>
    <property type="match status" value="1"/>
</dbReference>
<dbReference type="EMBL" id="DTBH01000159">
    <property type="protein sequence ID" value="HGQ77802.1"/>
    <property type="molecule type" value="Genomic_DNA"/>
</dbReference>
<dbReference type="NCBIfam" id="NF004064">
    <property type="entry name" value="PRK05578.1"/>
    <property type="match status" value="1"/>
</dbReference>
<dbReference type="SUPFAM" id="SSF53927">
    <property type="entry name" value="Cytidine deaminase-like"/>
    <property type="match status" value="1"/>
</dbReference>
<dbReference type="CDD" id="cd01283">
    <property type="entry name" value="cytidine_deaminase"/>
    <property type="match status" value="1"/>
</dbReference>
<evidence type="ECO:0000259" key="16">
    <source>
        <dbReference type="PROSITE" id="PS51747"/>
    </source>
</evidence>
<feature type="binding site" evidence="14">
    <location>
        <position position="61"/>
    </location>
    <ligand>
        <name>Zn(2+)</name>
        <dbReference type="ChEBI" id="CHEBI:29105"/>
        <note>catalytic</note>
    </ligand>
</feature>
<dbReference type="InterPro" id="IPR016193">
    <property type="entry name" value="Cytidine_deaminase-like"/>
</dbReference>
<dbReference type="FunFam" id="3.40.140.10:FF:000008">
    <property type="entry name" value="Cytidine deaminase"/>
    <property type="match status" value="1"/>
</dbReference>
<dbReference type="GO" id="GO:0055086">
    <property type="term" value="P:nucleobase-containing small molecule metabolic process"/>
    <property type="evidence" value="ECO:0007669"/>
    <property type="project" value="UniProtKB-ARBA"/>
</dbReference>
<feature type="binding site" evidence="13">
    <location>
        <begin position="50"/>
        <end position="56"/>
    </location>
    <ligand>
        <name>substrate</name>
    </ligand>
</feature>